<gene>
    <name evidence="5" type="ORF">L211DRAFT_634228</name>
</gene>
<protein>
    <recommendedName>
        <fullName evidence="3">Type 1 phosphatases regulator</fullName>
    </recommendedName>
</protein>
<comment type="function">
    <text evidence="1 3">Regulator of type 1 phosphatases which maintains protein phosphatase activity under strict control.</text>
</comment>
<dbReference type="GO" id="GO:0004865">
    <property type="term" value="F:protein serine/threonine phosphatase inhibitor activity"/>
    <property type="evidence" value="ECO:0007669"/>
    <property type="project" value="UniProtKB-UniRule"/>
</dbReference>
<evidence type="ECO:0000313" key="6">
    <source>
        <dbReference type="Proteomes" id="UP000267821"/>
    </source>
</evidence>
<keyword evidence="3" id="KW-0539">Nucleus</keyword>
<proteinExistence type="inferred from homology"/>
<dbReference type="GO" id="GO:0005634">
    <property type="term" value="C:nucleus"/>
    <property type="evidence" value="ECO:0007669"/>
    <property type="project" value="UniProtKB-SubCell"/>
</dbReference>
<dbReference type="InterPro" id="IPR011107">
    <property type="entry name" value="PPI_Ypi1"/>
</dbReference>
<dbReference type="Proteomes" id="UP000267821">
    <property type="component" value="Unassembled WGS sequence"/>
</dbReference>
<dbReference type="EMBL" id="ML121589">
    <property type="protein sequence ID" value="RPB19420.1"/>
    <property type="molecule type" value="Genomic_DNA"/>
</dbReference>
<reference evidence="5 6" key="1">
    <citation type="journal article" date="2018" name="Nat. Ecol. Evol.">
        <title>Pezizomycetes genomes reveal the molecular basis of ectomycorrhizal truffle lifestyle.</title>
        <authorList>
            <person name="Murat C."/>
            <person name="Payen T."/>
            <person name="Noel B."/>
            <person name="Kuo A."/>
            <person name="Morin E."/>
            <person name="Chen J."/>
            <person name="Kohler A."/>
            <person name="Krizsan K."/>
            <person name="Balestrini R."/>
            <person name="Da Silva C."/>
            <person name="Montanini B."/>
            <person name="Hainaut M."/>
            <person name="Levati E."/>
            <person name="Barry K.W."/>
            <person name="Belfiori B."/>
            <person name="Cichocki N."/>
            <person name="Clum A."/>
            <person name="Dockter R.B."/>
            <person name="Fauchery L."/>
            <person name="Guy J."/>
            <person name="Iotti M."/>
            <person name="Le Tacon F."/>
            <person name="Lindquist E.A."/>
            <person name="Lipzen A."/>
            <person name="Malagnac F."/>
            <person name="Mello A."/>
            <person name="Molinier V."/>
            <person name="Miyauchi S."/>
            <person name="Poulain J."/>
            <person name="Riccioni C."/>
            <person name="Rubini A."/>
            <person name="Sitrit Y."/>
            <person name="Splivallo R."/>
            <person name="Traeger S."/>
            <person name="Wang M."/>
            <person name="Zifcakova L."/>
            <person name="Wipf D."/>
            <person name="Zambonelli A."/>
            <person name="Paolocci F."/>
            <person name="Nowrousian M."/>
            <person name="Ottonello S."/>
            <person name="Baldrian P."/>
            <person name="Spatafora J.W."/>
            <person name="Henrissat B."/>
            <person name="Nagy L.G."/>
            <person name="Aury J.M."/>
            <person name="Wincker P."/>
            <person name="Grigoriev I.V."/>
            <person name="Bonfante P."/>
            <person name="Martin F.M."/>
        </authorList>
    </citation>
    <scope>NUCLEOTIDE SEQUENCE [LARGE SCALE GENOMIC DNA]</scope>
    <source>
        <strain evidence="5 6">ATCC MYA-4762</strain>
    </source>
</reference>
<sequence>MAPMDFTHTISSPISTTAPRTQITTSTPSEDERTPPPRIPDGTLRLRGGPIQDRRVTWGEDVIDNEELGRKKSKVCCIFRRARSFGESSSEDDSSDSDSSNSDSDISMEHDDDRAHPTANSHSHGHCGGKHSHGRKSRRGPKRPPSPNAYEKMPKAQRKN</sequence>
<evidence type="ECO:0000313" key="5">
    <source>
        <dbReference type="EMBL" id="RPB19420.1"/>
    </source>
</evidence>
<comment type="subcellular location">
    <subcellularLocation>
        <location evidence="3">Nucleus</location>
    </subcellularLocation>
</comment>
<evidence type="ECO:0000256" key="3">
    <source>
        <dbReference type="RuleBase" id="RU367162"/>
    </source>
</evidence>
<dbReference type="GO" id="GO:0008157">
    <property type="term" value="F:protein phosphatase 1 binding"/>
    <property type="evidence" value="ECO:0007669"/>
    <property type="project" value="TreeGrafter"/>
</dbReference>
<feature type="region of interest" description="Disordered" evidence="4">
    <location>
        <begin position="81"/>
        <end position="160"/>
    </location>
</feature>
<accession>A0A3N4L943</accession>
<dbReference type="PANTHER" id="PTHR20835:SF0">
    <property type="entry name" value="E3 UBIQUITIN-PROTEIN LIGASE PPP1R11"/>
    <property type="match status" value="1"/>
</dbReference>
<dbReference type="STRING" id="1051890.A0A3N4L943"/>
<dbReference type="InParanoid" id="A0A3N4L943"/>
<comment type="similarity">
    <text evidence="2 3">Belongs to the YPI1 family.</text>
</comment>
<feature type="compositionally biased region" description="Polar residues" evidence="4">
    <location>
        <begin position="8"/>
        <end position="28"/>
    </location>
</feature>
<name>A0A3N4L943_9PEZI</name>
<dbReference type="PANTHER" id="PTHR20835">
    <property type="entry name" value="E3 UBIQUITIN-PROTEIN LIGASE PPP1R11-RELATED"/>
    <property type="match status" value="1"/>
</dbReference>
<feature type="compositionally biased region" description="Basic and acidic residues" evidence="4">
    <location>
        <begin position="107"/>
        <end position="116"/>
    </location>
</feature>
<organism evidence="5 6">
    <name type="scientific">Terfezia boudieri ATCC MYA-4762</name>
    <dbReference type="NCBI Taxonomy" id="1051890"/>
    <lineage>
        <taxon>Eukaryota</taxon>
        <taxon>Fungi</taxon>
        <taxon>Dikarya</taxon>
        <taxon>Ascomycota</taxon>
        <taxon>Pezizomycotina</taxon>
        <taxon>Pezizomycetes</taxon>
        <taxon>Pezizales</taxon>
        <taxon>Pezizaceae</taxon>
        <taxon>Terfezia</taxon>
    </lineage>
</organism>
<feature type="region of interest" description="Disordered" evidence="4">
    <location>
        <begin position="1"/>
        <end position="65"/>
    </location>
</feature>
<evidence type="ECO:0000256" key="1">
    <source>
        <dbReference type="ARBA" id="ARBA00003401"/>
    </source>
</evidence>
<keyword evidence="6" id="KW-1185">Reference proteome</keyword>
<evidence type="ECO:0000256" key="2">
    <source>
        <dbReference type="ARBA" id="ARBA00005605"/>
    </source>
</evidence>
<dbReference type="OrthoDB" id="307488at2759"/>
<dbReference type="Pfam" id="PF07491">
    <property type="entry name" value="PPI_Ypi1"/>
    <property type="match status" value="1"/>
</dbReference>
<feature type="compositionally biased region" description="Basic residues" evidence="4">
    <location>
        <begin position="123"/>
        <end position="142"/>
    </location>
</feature>
<evidence type="ECO:0000256" key="4">
    <source>
        <dbReference type="SAM" id="MobiDB-lite"/>
    </source>
</evidence>
<dbReference type="AlphaFoldDB" id="A0A3N4L943"/>